<evidence type="ECO:0000256" key="4">
    <source>
        <dbReference type="ARBA" id="ARBA00022771"/>
    </source>
</evidence>
<evidence type="ECO:0000256" key="2">
    <source>
        <dbReference type="ARBA" id="ARBA00022723"/>
    </source>
</evidence>
<evidence type="ECO:0000256" key="1">
    <source>
        <dbReference type="ARBA" id="ARBA00004123"/>
    </source>
</evidence>
<keyword evidence="7" id="KW-0804">Transcription</keyword>
<keyword evidence="5" id="KW-0862">Zinc</keyword>
<dbReference type="PROSITE" id="PS50157">
    <property type="entry name" value="ZINC_FINGER_C2H2_2"/>
    <property type="match status" value="1"/>
</dbReference>
<dbReference type="InterPro" id="IPR036236">
    <property type="entry name" value="Znf_C2H2_sf"/>
</dbReference>
<accession>A0A8R1IPI9</accession>
<proteinExistence type="predicted"/>
<dbReference type="GO" id="GO:0030182">
    <property type="term" value="P:neuron differentiation"/>
    <property type="evidence" value="ECO:0007669"/>
    <property type="project" value="TreeGrafter"/>
</dbReference>
<evidence type="ECO:0000256" key="6">
    <source>
        <dbReference type="ARBA" id="ARBA00023015"/>
    </source>
</evidence>
<dbReference type="FunFam" id="3.30.160.60:FF:003986">
    <property type="entry name" value="C2H2 zinc finger protein EGL-46"/>
    <property type="match status" value="1"/>
</dbReference>
<dbReference type="GO" id="GO:0001227">
    <property type="term" value="F:DNA-binding transcription repressor activity, RNA polymerase II-specific"/>
    <property type="evidence" value="ECO:0007669"/>
    <property type="project" value="TreeGrafter"/>
</dbReference>
<evidence type="ECO:0000259" key="10">
    <source>
        <dbReference type="PROSITE" id="PS50157"/>
    </source>
</evidence>
<keyword evidence="2" id="KW-0479">Metal-binding</keyword>
<dbReference type="InterPro" id="IPR013087">
    <property type="entry name" value="Znf_C2H2_type"/>
</dbReference>
<dbReference type="SUPFAM" id="SSF57667">
    <property type="entry name" value="beta-beta-alpha zinc fingers"/>
    <property type="match status" value="1"/>
</dbReference>
<dbReference type="GO" id="GO:0000978">
    <property type="term" value="F:RNA polymerase II cis-regulatory region sequence-specific DNA binding"/>
    <property type="evidence" value="ECO:0007669"/>
    <property type="project" value="TreeGrafter"/>
</dbReference>
<dbReference type="GO" id="GO:0008270">
    <property type="term" value="F:zinc ion binding"/>
    <property type="evidence" value="ECO:0007669"/>
    <property type="project" value="UniProtKB-KW"/>
</dbReference>
<evidence type="ECO:0000256" key="3">
    <source>
        <dbReference type="ARBA" id="ARBA00022737"/>
    </source>
</evidence>
<protein>
    <submittedName>
        <fullName evidence="11">C2H2-type domain-containing protein</fullName>
    </submittedName>
</protein>
<dbReference type="AlphaFoldDB" id="A0A8R1IPI9"/>
<evidence type="ECO:0000313" key="12">
    <source>
        <dbReference type="Proteomes" id="UP000005237"/>
    </source>
</evidence>
<keyword evidence="4 9" id="KW-0863">Zinc-finger</keyword>
<evidence type="ECO:0000313" key="11">
    <source>
        <dbReference type="EnsemblMetazoa" id="CJA35752.1"/>
    </source>
</evidence>
<dbReference type="PANTHER" id="PTHR15065">
    <property type="entry name" value="INSULINOMA-ASSOCIATED 1"/>
    <property type="match status" value="1"/>
</dbReference>
<dbReference type="PANTHER" id="PTHR15065:SF4">
    <property type="entry name" value="LD18634P"/>
    <property type="match status" value="1"/>
</dbReference>
<dbReference type="EnsemblMetazoa" id="CJA35752.1">
    <property type="protein sequence ID" value="CJA35752.1"/>
    <property type="gene ID" value="WBGene00211599"/>
</dbReference>
<comment type="subcellular location">
    <subcellularLocation>
        <location evidence="1">Nucleus</location>
    </subcellularLocation>
</comment>
<evidence type="ECO:0000256" key="7">
    <source>
        <dbReference type="ARBA" id="ARBA00023163"/>
    </source>
</evidence>
<dbReference type="GO" id="GO:0010564">
    <property type="term" value="P:regulation of cell cycle process"/>
    <property type="evidence" value="ECO:0007669"/>
    <property type="project" value="TreeGrafter"/>
</dbReference>
<name>A0A8R1IPI9_CAEJA</name>
<dbReference type="InterPro" id="IPR042972">
    <property type="entry name" value="INSM1/2"/>
</dbReference>
<organism evidence="11 12">
    <name type="scientific">Caenorhabditis japonica</name>
    <dbReference type="NCBI Taxonomy" id="281687"/>
    <lineage>
        <taxon>Eukaryota</taxon>
        <taxon>Metazoa</taxon>
        <taxon>Ecdysozoa</taxon>
        <taxon>Nematoda</taxon>
        <taxon>Chromadorea</taxon>
        <taxon>Rhabditida</taxon>
        <taxon>Rhabditina</taxon>
        <taxon>Rhabditomorpha</taxon>
        <taxon>Rhabditoidea</taxon>
        <taxon>Rhabditidae</taxon>
        <taxon>Peloderinae</taxon>
        <taxon>Caenorhabditis</taxon>
    </lineage>
</organism>
<keyword evidence="8" id="KW-0539">Nucleus</keyword>
<dbReference type="Proteomes" id="UP000005237">
    <property type="component" value="Unassembled WGS sequence"/>
</dbReference>
<dbReference type="GO" id="GO:0005634">
    <property type="term" value="C:nucleus"/>
    <property type="evidence" value="ECO:0007669"/>
    <property type="project" value="UniProtKB-SubCell"/>
</dbReference>
<reference evidence="12" key="1">
    <citation type="submission" date="2010-08" db="EMBL/GenBank/DDBJ databases">
        <authorList>
            <consortium name="Caenorhabditis japonica Sequencing Consortium"/>
            <person name="Wilson R.K."/>
        </authorList>
    </citation>
    <scope>NUCLEOTIDE SEQUENCE [LARGE SCALE GENOMIC DNA]</scope>
    <source>
        <strain evidence="12">DF5081</strain>
    </source>
</reference>
<dbReference type="PROSITE" id="PS00028">
    <property type="entry name" value="ZINC_FINGER_C2H2_1"/>
    <property type="match status" value="1"/>
</dbReference>
<evidence type="ECO:0000256" key="8">
    <source>
        <dbReference type="ARBA" id="ARBA00023242"/>
    </source>
</evidence>
<sequence length="149" mass="16819">EETDGKSVEQLQKEADLLDETAAYVEVTEESRQKIDEIPNVIGDCVCRLCKVKYEDVFKLAQHKCPRIAHEEYKCPDCDKVFSCPANLASHRRWHKPRGNEPEGVSPPSVASCPTCFGSFPTKKMLKLHSTTCQRSPLQDLLSRVIPTM</sequence>
<reference evidence="11" key="2">
    <citation type="submission" date="2022-06" db="UniProtKB">
        <authorList>
            <consortium name="EnsemblMetazoa"/>
        </authorList>
    </citation>
    <scope>IDENTIFICATION</scope>
    <source>
        <strain evidence="11">DF5081</strain>
    </source>
</reference>
<dbReference type="Gene3D" id="3.30.160.60">
    <property type="entry name" value="Classic Zinc Finger"/>
    <property type="match status" value="1"/>
</dbReference>
<dbReference type="Pfam" id="PF00096">
    <property type="entry name" value="zf-C2H2"/>
    <property type="match status" value="1"/>
</dbReference>
<feature type="domain" description="C2H2-type" evidence="10">
    <location>
        <begin position="73"/>
        <end position="102"/>
    </location>
</feature>
<evidence type="ECO:0000256" key="5">
    <source>
        <dbReference type="ARBA" id="ARBA00022833"/>
    </source>
</evidence>
<keyword evidence="6" id="KW-0805">Transcription regulation</keyword>
<evidence type="ECO:0000256" key="9">
    <source>
        <dbReference type="PROSITE-ProRule" id="PRU00042"/>
    </source>
</evidence>
<keyword evidence="12" id="KW-1185">Reference proteome</keyword>
<dbReference type="GO" id="GO:0017053">
    <property type="term" value="C:transcription repressor complex"/>
    <property type="evidence" value="ECO:0007669"/>
    <property type="project" value="TreeGrafter"/>
</dbReference>
<keyword evidence="3" id="KW-0677">Repeat</keyword>